<dbReference type="InterPro" id="IPR001810">
    <property type="entry name" value="F-box_dom"/>
</dbReference>
<dbReference type="InterPro" id="IPR017451">
    <property type="entry name" value="F-box-assoc_interact_dom"/>
</dbReference>
<dbReference type="Pfam" id="PF24750">
    <property type="entry name" value="b-prop_At3g26010-like"/>
    <property type="match status" value="1"/>
</dbReference>
<dbReference type="NCBIfam" id="TIGR01640">
    <property type="entry name" value="F_box_assoc_1"/>
    <property type="match status" value="1"/>
</dbReference>
<dbReference type="InterPro" id="IPR055290">
    <property type="entry name" value="At3g26010-like"/>
</dbReference>
<dbReference type="KEGG" id="tua:125541012"/>
<sequence length="400" mass="45271">MACTQMKCSKNGATSSADFPDDLIVEILSLLPVKSVCRFKCVSSLWYRLISQHRKKLPTTLSGFFYPKHRLNDEGDLVAFPTFDGILGNQEQPFSDSSLAFLTGYRQILPKDCCNGLIFCLCWKDSPIDEADYVVCNPVTEEWVVLPDAGHESNALAYRLGSDAAMSPHFHVFQILEGDVEYGYVSGVNIYSSETGAWSYKENGWGDNEIQIADMRGVFFNGMMHLLTYEFKILAVDTEGKTWRTISLLETMILGNFFVGPLAFIGQSQGRLYVINTTDNDSSKLSVWTLEDYNGNEWTFKYSISIAQLILELFGEKDLNLQQDYADLMLQRDYALIAIHPECNLIFFVWRSKDVLVSYGMDSGEVCVICSLKIHFSDTFPPYLPYVPLYSHIGRPRVEA</sequence>
<name>A0A8R7TDJ8_TRIUA</name>
<evidence type="ECO:0000313" key="2">
    <source>
        <dbReference type="EnsemblPlants" id="TuG1812G0200001163.01.T01.cds326952"/>
    </source>
</evidence>
<dbReference type="Gramene" id="TuG1812G0200001163.01.T01">
    <property type="protein sequence ID" value="TuG1812G0200001163.01.T01.cds326952"/>
    <property type="gene ID" value="TuG1812G0200001163.01"/>
</dbReference>
<dbReference type="InterPro" id="IPR015915">
    <property type="entry name" value="Kelch-typ_b-propeller"/>
</dbReference>
<evidence type="ECO:0000259" key="1">
    <source>
        <dbReference type="SMART" id="SM00256"/>
    </source>
</evidence>
<dbReference type="CDD" id="cd22157">
    <property type="entry name" value="F-box_AtFBW1-like"/>
    <property type="match status" value="1"/>
</dbReference>
<accession>A0A8R7TDJ8</accession>
<evidence type="ECO:0000313" key="3">
    <source>
        <dbReference type="Proteomes" id="UP000015106"/>
    </source>
</evidence>
<dbReference type="PANTHER" id="PTHR35546">
    <property type="entry name" value="F-BOX PROTEIN INTERACTION DOMAIN PROTEIN-RELATED"/>
    <property type="match status" value="1"/>
</dbReference>
<dbReference type="Proteomes" id="UP000015106">
    <property type="component" value="Chromosome 2"/>
</dbReference>
<dbReference type="Pfam" id="PF00646">
    <property type="entry name" value="F-box"/>
    <property type="match status" value="1"/>
</dbReference>
<dbReference type="SUPFAM" id="SSF81383">
    <property type="entry name" value="F-box domain"/>
    <property type="match status" value="1"/>
</dbReference>
<gene>
    <name evidence="2" type="primary">LOC125541012</name>
</gene>
<dbReference type="AlphaFoldDB" id="A0A8R7TDJ8"/>
<dbReference type="EnsemblPlants" id="TuG1812G0200001163.01.T01">
    <property type="protein sequence ID" value="TuG1812G0200001163.01.T01.cds326952"/>
    <property type="gene ID" value="TuG1812G0200001163.01"/>
</dbReference>
<feature type="domain" description="F-box" evidence="1">
    <location>
        <begin position="19"/>
        <end position="59"/>
    </location>
</feature>
<dbReference type="SUPFAM" id="SSF117281">
    <property type="entry name" value="Kelch motif"/>
    <property type="match status" value="1"/>
</dbReference>
<protein>
    <recommendedName>
        <fullName evidence="1">F-box domain-containing protein</fullName>
    </recommendedName>
</protein>
<organism evidence="2 3">
    <name type="scientific">Triticum urartu</name>
    <name type="common">Red wild einkorn</name>
    <name type="synonym">Crithodium urartu</name>
    <dbReference type="NCBI Taxonomy" id="4572"/>
    <lineage>
        <taxon>Eukaryota</taxon>
        <taxon>Viridiplantae</taxon>
        <taxon>Streptophyta</taxon>
        <taxon>Embryophyta</taxon>
        <taxon>Tracheophyta</taxon>
        <taxon>Spermatophyta</taxon>
        <taxon>Magnoliopsida</taxon>
        <taxon>Liliopsida</taxon>
        <taxon>Poales</taxon>
        <taxon>Poaceae</taxon>
        <taxon>BOP clade</taxon>
        <taxon>Pooideae</taxon>
        <taxon>Triticodae</taxon>
        <taxon>Triticeae</taxon>
        <taxon>Triticinae</taxon>
        <taxon>Triticum</taxon>
    </lineage>
</organism>
<dbReference type="InterPro" id="IPR056592">
    <property type="entry name" value="Beta-prop_At3g26010-like"/>
</dbReference>
<dbReference type="SMART" id="SM00256">
    <property type="entry name" value="FBOX"/>
    <property type="match status" value="1"/>
</dbReference>
<proteinExistence type="predicted"/>
<reference evidence="2" key="2">
    <citation type="submission" date="2018-03" db="EMBL/GenBank/DDBJ databases">
        <title>The Triticum urartu genome reveals the dynamic nature of wheat genome evolution.</title>
        <authorList>
            <person name="Ling H."/>
            <person name="Ma B."/>
            <person name="Shi X."/>
            <person name="Liu H."/>
            <person name="Dong L."/>
            <person name="Sun H."/>
            <person name="Cao Y."/>
            <person name="Gao Q."/>
            <person name="Zheng S."/>
            <person name="Li Y."/>
            <person name="Yu Y."/>
            <person name="Du H."/>
            <person name="Qi M."/>
            <person name="Li Y."/>
            <person name="Yu H."/>
            <person name="Cui Y."/>
            <person name="Wang N."/>
            <person name="Chen C."/>
            <person name="Wu H."/>
            <person name="Zhao Y."/>
            <person name="Zhang J."/>
            <person name="Li Y."/>
            <person name="Zhou W."/>
            <person name="Zhang B."/>
            <person name="Hu W."/>
            <person name="Eijk M."/>
            <person name="Tang J."/>
            <person name="Witsenboer H."/>
            <person name="Zhao S."/>
            <person name="Li Z."/>
            <person name="Zhang A."/>
            <person name="Wang D."/>
            <person name="Liang C."/>
        </authorList>
    </citation>
    <scope>NUCLEOTIDE SEQUENCE [LARGE SCALE GENOMIC DNA]</scope>
    <source>
        <strain evidence="2">cv. G1812</strain>
    </source>
</reference>
<dbReference type="GeneID" id="125541012"/>
<dbReference type="Gene3D" id="1.20.1280.50">
    <property type="match status" value="1"/>
</dbReference>
<reference evidence="2" key="3">
    <citation type="submission" date="2022-06" db="UniProtKB">
        <authorList>
            <consortium name="EnsemblPlants"/>
        </authorList>
    </citation>
    <scope>IDENTIFICATION</scope>
</reference>
<dbReference type="PANTHER" id="PTHR35546:SF105">
    <property type="entry name" value="OS05G0139200 PROTEIN"/>
    <property type="match status" value="1"/>
</dbReference>
<reference evidence="3" key="1">
    <citation type="journal article" date="2013" name="Nature">
        <title>Draft genome of the wheat A-genome progenitor Triticum urartu.</title>
        <authorList>
            <person name="Ling H.Q."/>
            <person name="Zhao S."/>
            <person name="Liu D."/>
            <person name="Wang J."/>
            <person name="Sun H."/>
            <person name="Zhang C."/>
            <person name="Fan H."/>
            <person name="Li D."/>
            <person name="Dong L."/>
            <person name="Tao Y."/>
            <person name="Gao C."/>
            <person name="Wu H."/>
            <person name="Li Y."/>
            <person name="Cui Y."/>
            <person name="Guo X."/>
            <person name="Zheng S."/>
            <person name="Wang B."/>
            <person name="Yu K."/>
            <person name="Liang Q."/>
            <person name="Yang W."/>
            <person name="Lou X."/>
            <person name="Chen J."/>
            <person name="Feng M."/>
            <person name="Jian J."/>
            <person name="Zhang X."/>
            <person name="Luo G."/>
            <person name="Jiang Y."/>
            <person name="Liu J."/>
            <person name="Wang Z."/>
            <person name="Sha Y."/>
            <person name="Zhang B."/>
            <person name="Wu H."/>
            <person name="Tang D."/>
            <person name="Shen Q."/>
            <person name="Xue P."/>
            <person name="Zou S."/>
            <person name="Wang X."/>
            <person name="Liu X."/>
            <person name="Wang F."/>
            <person name="Yang Y."/>
            <person name="An X."/>
            <person name="Dong Z."/>
            <person name="Zhang K."/>
            <person name="Zhang X."/>
            <person name="Luo M.C."/>
            <person name="Dvorak J."/>
            <person name="Tong Y."/>
            <person name="Wang J."/>
            <person name="Yang H."/>
            <person name="Li Z."/>
            <person name="Wang D."/>
            <person name="Zhang A."/>
            <person name="Wang J."/>
        </authorList>
    </citation>
    <scope>NUCLEOTIDE SEQUENCE</scope>
    <source>
        <strain evidence="3">cv. G1812</strain>
    </source>
</reference>
<keyword evidence="3" id="KW-1185">Reference proteome</keyword>
<dbReference type="RefSeq" id="XP_048560471.1">
    <property type="nucleotide sequence ID" value="XM_048704514.1"/>
</dbReference>
<dbReference type="InterPro" id="IPR036047">
    <property type="entry name" value="F-box-like_dom_sf"/>
</dbReference>
<dbReference type="OrthoDB" id="677437at2759"/>